<comment type="caution">
    <text evidence="3">The sequence shown here is derived from an EMBL/GenBank/DDBJ whole genome shotgun (WGS) entry which is preliminary data.</text>
</comment>
<dbReference type="CDD" id="cd00093">
    <property type="entry name" value="HTH_XRE"/>
    <property type="match status" value="1"/>
</dbReference>
<organism evidence="3 4">
    <name type="scientific">Morganella psychrotolerans</name>
    <dbReference type="NCBI Taxonomy" id="368603"/>
    <lineage>
        <taxon>Bacteria</taxon>
        <taxon>Pseudomonadati</taxon>
        <taxon>Pseudomonadota</taxon>
        <taxon>Gammaproteobacteria</taxon>
        <taxon>Enterobacterales</taxon>
        <taxon>Morganellaceae</taxon>
        <taxon>Morganella</taxon>
    </lineage>
</organism>
<dbReference type="Proteomes" id="UP000092377">
    <property type="component" value="Unassembled WGS sequence"/>
</dbReference>
<dbReference type="SMART" id="SM00530">
    <property type="entry name" value="HTH_XRE"/>
    <property type="match status" value="1"/>
</dbReference>
<dbReference type="SUPFAM" id="SSF47413">
    <property type="entry name" value="lambda repressor-like DNA-binding domains"/>
    <property type="match status" value="1"/>
</dbReference>
<accession>A0A1B8HT73</accession>
<feature type="compositionally biased region" description="Basic and acidic residues" evidence="1">
    <location>
        <begin position="145"/>
        <end position="154"/>
    </location>
</feature>
<dbReference type="GO" id="GO:0001046">
    <property type="term" value="F:core promoter sequence-specific DNA binding"/>
    <property type="evidence" value="ECO:0007669"/>
    <property type="project" value="TreeGrafter"/>
</dbReference>
<dbReference type="Gene3D" id="1.10.260.40">
    <property type="entry name" value="lambda repressor-like DNA-binding domains"/>
    <property type="match status" value="1"/>
</dbReference>
<dbReference type="InterPro" id="IPR039060">
    <property type="entry name" value="Antitox_HigA"/>
</dbReference>
<gene>
    <name evidence="3" type="ORF">AYY18_14395</name>
</gene>
<dbReference type="GO" id="GO:0006355">
    <property type="term" value="P:regulation of DNA-templated transcription"/>
    <property type="evidence" value="ECO:0007669"/>
    <property type="project" value="InterPro"/>
</dbReference>
<dbReference type="Pfam" id="PF01381">
    <property type="entry name" value="HTH_3"/>
    <property type="match status" value="1"/>
</dbReference>
<reference evidence="4" key="1">
    <citation type="submission" date="2016-06" db="EMBL/GenBank/DDBJ databases">
        <authorList>
            <person name="Butler K."/>
        </authorList>
    </citation>
    <scope>NUCLEOTIDE SEQUENCE [LARGE SCALE GENOMIC DNA]</scope>
    <source>
        <strain evidence="4">GCSL-Mp20</strain>
    </source>
</reference>
<name>A0A1B8HT73_9GAMM</name>
<dbReference type="PANTHER" id="PTHR40455:SF1">
    <property type="entry name" value="ANTITOXIN HIGA"/>
    <property type="match status" value="1"/>
</dbReference>
<dbReference type="InterPro" id="IPR001387">
    <property type="entry name" value="Cro/C1-type_HTH"/>
</dbReference>
<dbReference type="PANTHER" id="PTHR40455">
    <property type="entry name" value="ANTITOXIN HIGA"/>
    <property type="match status" value="1"/>
</dbReference>
<dbReference type="PROSITE" id="PS50943">
    <property type="entry name" value="HTH_CROC1"/>
    <property type="match status" value="1"/>
</dbReference>
<dbReference type="EMBL" id="LZEY01000003">
    <property type="protein sequence ID" value="OBU13045.1"/>
    <property type="molecule type" value="Genomic_DNA"/>
</dbReference>
<evidence type="ECO:0000259" key="2">
    <source>
        <dbReference type="PROSITE" id="PS50943"/>
    </source>
</evidence>
<evidence type="ECO:0000256" key="1">
    <source>
        <dbReference type="SAM" id="MobiDB-lite"/>
    </source>
</evidence>
<proteinExistence type="predicted"/>
<keyword evidence="4" id="KW-1185">Reference proteome</keyword>
<feature type="region of interest" description="Disordered" evidence="1">
    <location>
        <begin position="139"/>
        <end position="158"/>
    </location>
</feature>
<protein>
    <recommendedName>
        <fullName evidence="2">HTH cro/C1-type domain-containing protein</fullName>
    </recommendedName>
</protein>
<dbReference type="RefSeq" id="WP_067399220.1">
    <property type="nucleotide sequence ID" value="NZ_LZEY01000003.1"/>
</dbReference>
<dbReference type="OrthoDB" id="9796786at2"/>
<sequence>MTFKPRVIKNDSDYDMAMDRLSELIELCPTIDSPEADELEHISILIEHYEHKNFKIDKPSAIDAIKFRMDQDGLTQQDMEKYLGSRSKVSEVLSGKRNLSIAMITKLHYELGVPLDILIQKPEDIDISDDDSQMQSEIKLSKSRTNTEKSDNKSEWYTSSKAAQDKIINFSRDHNSDIKETQWALN</sequence>
<evidence type="ECO:0000313" key="3">
    <source>
        <dbReference type="EMBL" id="OBU13045.1"/>
    </source>
</evidence>
<feature type="domain" description="HTH cro/C1-type" evidence="2">
    <location>
        <begin position="65"/>
        <end position="118"/>
    </location>
</feature>
<dbReference type="InterPro" id="IPR010982">
    <property type="entry name" value="Lambda_DNA-bd_dom_sf"/>
</dbReference>
<evidence type="ECO:0000313" key="4">
    <source>
        <dbReference type="Proteomes" id="UP000092377"/>
    </source>
</evidence>
<dbReference type="AlphaFoldDB" id="A0A1B8HT73"/>